<evidence type="ECO:0000256" key="2">
    <source>
        <dbReference type="SAM" id="Phobius"/>
    </source>
</evidence>
<dbReference type="Proteomes" id="UP000186777">
    <property type="component" value="Unassembled WGS sequence"/>
</dbReference>
<comment type="caution">
    <text evidence="3">The sequence shown here is derived from an EMBL/GenBank/DDBJ whole genome shotgun (WGS) entry which is preliminary data.</text>
</comment>
<dbReference type="STRING" id="626940.BHW43_00295"/>
<keyword evidence="2" id="KW-0472">Membrane</keyword>
<keyword evidence="1" id="KW-0175">Coiled coil</keyword>
<dbReference type="Pfam" id="PF11283">
    <property type="entry name" value="DUF3084"/>
    <property type="match status" value="1"/>
</dbReference>
<organism evidence="3 4">
    <name type="scientific">Phascolarctobacterium succinatutens</name>
    <dbReference type="NCBI Taxonomy" id="626940"/>
    <lineage>
        <taxon>Bacteria</taxon>
        <taxon>Bacillati</taxon>
        <taxon>Bacillota</taxon>
        <taxon>Negativicutes</taxon>
        <taxon>Acidaminococcales</taxon>
        <taxon>Acidaminococcaceae</taxon>
        <taxon>Phascolarctobacterium</taxon>
    </lineage>
</organism>
<evidence type="ECO:0000313" key="3">
    <source>
        <dbReference type="EMBL" id="OLA39372.1"/>
    </source>
</evidence>
<dbReference type="Gene3D" id="1.10.287.2610">
    <property type="match status" value="1"/>
</dbReference>
<evidence type="ECO:0000256" key="1">
    <source>
        <dbReference type="SAM" id="Coils"/>
    </source>
</evidence>
<keyword evidence="2" id="KW-1133">Transmembrane helix</keyword>
<dbReference type="EMBL" id="MNTG01000001">
    <property type="protein sequence ID" value="OLA39372.1"/>
    <property type="molecule type" value="Genomic_DNA"/>
</dbReference>
<name>A0A1Q6RAH9_9FIRM</name>
<gene>
    <name evidence="3" type="ORF">BHW43_00295</name>
</gene>
<feature type="transmembrane region" description="Helical" evidence="2">
    <location>
        <begin position="43"/>
        <end position="66"/>
    </location>
</feature>
<evidence type="ECO:0008006" key="5">
    <source>
        <dbReference type="Google" id="ProtNLM"/>
    </source>
</evidence>
<keyword evidence="2" id="KW-0812">Transmembrane</keyword>
<dbReference type="RefSeq" id="WP_303679082.1">
    <property type="nucleotide sequence ID" value="NZ_CAUEQP010000039.1"/>
</dbReference>
<dbReference type="SUPFAM" id="SSF90257">
    <property type="entry name" value="Myosin rod fragments"/>
    <property type="match status" value="1"/>
</dbReference>
<accession>A0A1Q6RAH9</accession>
<feature type="transmembrane region" description="Helical" evidence="2">
    <location>
        <begin position="6"/>
        <end position="22"/>
    </location>
</feature>
<protein>
    <recommendedName>
        <fullName evidence="5">DUF3084 domain-containing protein</fullName>
    </recommendedName>
</protein>
<dbReference type="InterPro" id="IPR021435">
    <property type="entry name" value="DUF3084"/>
</dbReference>
<feature type="coiled-coil region" evidence="1">
    <location>
        <begin position="77"/>
        <end position="174"/>
    </location>
</feature>
<sequence>MVGIRLIIIMAIVGGLIAYLADKMGSKIGKKRMSVFGLRPKHTSILLTVLGGTIIAVLTISVMAIASQSARTALFGMEKIQQELKLLNQEKADTTAALEQAKGKVNEQNKKISELDAKIQEAVAENDAMEIKLAQVNDMYSQAQNEVNSLTHSKLQLTNEIDELEKTTEALRKGIINMREGQVYYRAGEVVFAGIMRGGLKHEENMIQMNWLLQNANEAALQRLGVIHDEQKPLQAIWIGKNVVDNAVARLDKSKGNMLFRIRAVANIIVGELAVCDIEMVDNQFIYPDGTLIFSEQYNLGNNGPSYESVLMEFLTQINHNAVKAGVLPDPMTGKVGSMDAATMIEAANSMRRTKGSFILRAYAKGDITTAGPVRVRLEVVPVNE</sequence>
<evidence type="ECO:0000313" key="4">
    <source>
        <dbReference type="Proteomes" id="UP000186777"/>
    </source>
</evidence>
<reference evidence="3 4" key="1">
    <citation type="journal article" date="2016" name="Nat. Biotechnol.">
        <title>Measurement of bacterial replication rates in microbial communities.</title>
        <authorList>
            <person name="Brown C.T."/>
            <person name="Olm M.R."/>
            <person name="Thomas B.C."/>
            <person name="Banfield J.F."/>
        </authorList>
    </citation>
    <scope>NUCLEOTIDE SEQUENCE [LARGE SCALE GENOMIC DNA]</scope>
    <source>
        <strain evidence="3">46_33</strain>
    </source>
</reference>
<dbReference type="AlphaFoldDB" id="A0A1Q6RAH9"/>
<proteinExistence type="predicted"/>